<dbReference type="EMBL" id="CP008746">
    <property type="protein sequence ID" value="AKJ37475.1"/>
    <property type="molecule type" value="Genomic_DNA"/>
</dbReference>
<reference evidence="3" key="1">
    <citation type="submission" date="2014-06" db="EMBL/GenBank/DDBJ databases">
        <title>The complete genome sequence of Methanosarcina barkeri CM1.</title>
        <authorList>
            <consortium name="Pastoral Greenhouse Gas Research Consortium"/>
            <person name="Lambie S.C."/>
            <person name="Leahy S.C."/>
            <person name="Kelly W.J."/>
            <person name="Li D."/>
            <person name="Reilly K."/>
            <person name="Attwood G.T."/>
            <person name="Altermann E."/>
        </authorList>
    </citation>
    <scope>NUCLEOTIDE SEQUENCE [LARGE SCALE GENOMIC DNA]</scope>
    <source>
        <strain evidence="3">CM1</strain>
    </source>
</reference>
<keyword evidence="1" id="KW-1133">Transmembrane helix</keyword>
<proteinExistence type="predicted"/>
<sequence>MWKIKIKEDTKQKNLMRFRLSLFNSGKQIEKLFKHCGIYVRAGGSLQFIFNILNLFFGLFFPSELFLPFIFHVFSDYVRRIFLIWGLCLA</sequence>
<evidence type="ECO:0000313" key="2">
    <source>
        <dbReference type="EMBL" id="AKJ37475.1"/>
    </source>
</evidence>
<protein>
    <submittedName>
        <fullName evidence="2">Uncharacterized protein</fullName>
    </submittedName>
</protein>
<keyword evidence="1" id="KW-0472">Membrane</keyword>
<organism evidence="2 3">
    <name type="scientific">Methanosarcina barkeri CM1</name>
    <dbReference type="NCBI Taxonomy" id="796385"/>
    <lineage>
        <taxon>Archaea</taxon>
        <taxon>Methanobacteriati</taxon>
        <taxon>Methanobacteriota</taxon>
        <taxon>Stenosarchaea group</taxon>
        <taxon>Methanomicrobia</taxon>
        <taxon>Methanosarcinales</taxon>
        <taxon>Methanosarcinaceae</taxon>
        <taxon>Methanosarcina</taxon>
    </lineage>
</organism>
<dbReference type="Proteomes" id="UP000035331">
    <property type="component" value="Chromosome"/>
</dbReference>
<feature type="transmembrane region" description="Helical" evidence="1">
    <location>
        <begin position="48"/>
        <end position="74"/>
    </location>
</feature>
<name>A0A0G3C9U9_METBA</name>
<keyword evidence="1" id="KW-0812">Transmembrane</keyword>
<evidence type="ECO:0000313" key="3">
    <source>
        <dbReference type="Proteomes" id="UP000035331"/>
    </source>
</evidence>
<accession>A0A0G3C9U9</accession>
<reference evidence="2 3" key="2">
    <citation type="journal article" date="2015" name="Stand. Genomic Sci.">
        <title>The complete genome sequence of the rumen methanogen Methanosarcina barkeri CM1.</title>
        <authorList>
            <person name="Lambie S.C."/>
            <person name="Kelly W.J."/>
            <person name="Leahy S.C."/>
            <person name="Li D."/>
            <person name="Reilly K."/>
            <person name="McAllister T.A."/>
            <person name="Valle E.R."/>
            <person name="Attwood G.T."/>
            <person name="Altermann E."/>
        </authorList>
    </citation>
    <scope>NUCLEOTIDE SEQUENCE [LARGE SCALE GENOMIC DNA]</scope>
    <source>
        <strain evidence="2 3">CM1</strain>
    </source>
</reference>
<dbReference type="AlphaFoldDB" id="A0A0G3C9U9"/>
<evidence type="ECO:0000256" key="1">
    <source>
        <dbReference type="SAM" id="Phobius"/>
    </source>
</evidence>
<gene>
    <name evidence="2" type="ORF">MCM1_0367</name>
</gene>